<name>A0A418X7F7_9BURK</name>
<sequence>MNSSIADADERVRTVDFSDTDIHVELMDGRRISAPLEWYPRLASATAEQRRSWKICAAGYGIHWSALDEDLSTEGLLRQQPSPEYTARKTRF</sequence>
<comment type="caution">
    <text evidence="1">The sequence shown here is derived from an EMBL/GenBank/DDBJ whole genome shotgun (WGS) entry which is preliminary data.</text>
</comment>
<dbReference type="Proteomes" id="UP000284006">
    <property type="component" value="Unassembled WGS sequence"/>
</dbReference>
<accession>A0A418X7F7</accession>
<dbReference type="InterPro" id="IPR018841">
    <property type="entry name" value="DUF2442"/>
</dbReference>
<evidence type="ECO:0000313" key="2">
    <source>
        <dbReference type="Proteomes" id="UP000284006"/>
    </source>
</evidence>
<keyword evidence="2" id="KW-1185">Reference proteome</keyword>
<dbReference type="RefSeq" id="WP_119813137.1">
    <property type="nucleotide sequence ID" value="NZ_QYUP01000192.1"/>
</dbReference>
<dbReference type="OrthoDB" id="9807561at2"/>
<dbReference type="Gene3D" id="3.30.2020.40">
    <property type="entry name" value="Uncharacterised protein PF10387, DUF2442"/>
    <property type="match status" value="1"/>
</dbReference>
<protein>
    <submittedName>
        <fullName evidence="1">DUF2442 domain-containing protein</fullName>
    </submittedName>
</protein>
<proteinExistence type="predicted"/>
<evidence type="ECO:0000313" key="1">
    <source>
        <dbReference type="EMBL" id="RJG08434.1"/>
    </source>
</evidence>
<organism evidence="1 2">
    <name type="scientific">Massilia cavernae</name>
    <dbReference type="NCBI Taxonomy" id="2320864"/>
    <lineage>
        <taxon>Bacteria</taxon>
        <taxon>Pseudomonadati</taxon>
        <taxon>Pseudomonadota</taxon>
        <taxon>Betaproteobacteria</taxon>
        <taxon>Burkholderiales</taxon>
        <taxon>Oxalobacteraceae</taxon>
        <taxon>Telluria group</taxon>
        <taxon>Massilia</taxon>
    </lineage>
</organism>
<dbReference type="EMBL" id="QYUP01000192">
    <property type="protein sequence ID" value="RJG08434.1"/>
    <property type="molecule type" value="Genomic_DNA"/>
</dbReference>
<dbReference type="Pfam" id="PF10387">
    <property type="entry name" value="DUF2442"/>
    <property type="match status" value="1"/>
</dbReference>
<gene>
    <name evidence="1" type="ORF">D3872_24080</name>
</gene>
<reference evidence="1 2" key="1">
    <citation type="submission" date="2018-09" db="EMBL/GenBank/DDBJ databases">
        <authorList>
            <person name="Zhu H."/>
        </authorList>
    </citation>
    <scope>NUCLEOTIDE SEQUENCE [LARGE SCALE GENOMIC DNA]</scope>
    <source>
        <strain evidence="1 2">K1S02-61</strain>
    </source>
</reference>
<dbReference type="AlphaFoldDB" id="A0A418X7F7"/>